<evidence type="ECO:0000313" key="1">
    <source>
        <dbReference type="EMBL" id="KAI4388242.1"/>
    </source>
</evidence>
<dbReference type="EMBL" id="CM042880">
    <property type="protein sequence ID" value="KAI4388242.1"/>
    <property type="molecule type" value="Genomic_DNA"/>
</dbReference>
<accession>A0ACB9SAI2</accession>
<evidence type="ECO:0000313" key="2">
    <source>
        <dbReference type="Proteomes" id="UP001057402"/>
    </source>
</evidence>
<gene>
    <name evidence="1" type="ORF">MLD38_000589</name>
</gene>
<dbReference type="Proteomes" id="UP001057402">
    <property type="component" value="Chromosome 1"/>
</dbReference>
<sequence length="172" mass="19001">MPCVSSSSASPSCSNSLVPSSRPPLRPPIAASVSDARRKKKSPHAFPSISVGCSRSRSSTAPTFGTTLGIPKQPTTSTLTRPGTWSTPLIRALVGSLHHRHLHSWQGFAHLHTQRRHGLFCHRGECRKKLPSLECFLKEGALFNHLKVYKGPDHPHEAIDLPIRDKRIQIQR</sequence>
<reference evidence="2" key="1">
    <citation type="journal article" date="2023" name="Front. Plant Sci.">
        <title>Chromosomal-level genome assembly of Melastoma candidum provides insights into trichome evolution.</title>
        <authorList>
            <person name="Zhong Y."/>
            <person name="Wu W."/>
            <person name="Sun C."/>
            <person name="Zou P."/>
            <person name="Liu Y."/>
            <person name="Dai S."/>
            <person name="Zhou R."/>
        </authorList>
    </citation>
    <scope>NUCLEOTIDE SEQUENCE [LARGE SCALE GENOMIC DNA]</scope>
</reference>
<comment type="caution">
    <text evidence="1">The sequence shown here is derived from an EMBL/GenBank/DDBJ whole genome shotgun (WGS) entry which is preliminary data.</text>
</comment>
<organism evidence="1 2">
    <name type="scientific">Melastoma candidum</name>
    <dbReference type="NCBI Taxonomy" id="119954"/>
    <lineage>
        <taxon>Eukaryota</taxon>
        <taxon>Viridiplantae</taxon>
        <taxon>Streptophyta</taxon>
        <taxon>Embryophyta</taxon>
        <taxon>Tracheophyta</taxon>
        <taxon>Spermatophyta</taxon>
        <taxon>Magnoliopsida</taxon>
        <taxon>eudicotyledons</taxon>
        <taxon>Gunneridae</taxon>
        <taxon>Pentapetalae</taxon>
        <taxon>rosids</taxon>
        <taxon>malvids</taxon>
        <taxon>Myrtales</taxon>
        <taxon>Melastomataceae</taxon>
        <taxon>Melastomatoideae</taxon>
        <taxon>Melastomateae</taxon>
        <taxon>Melastoma</taxon>
    </lineage>
</organism>
<protein>
    <submittedName>
        <fullName evidence="1">Uncharacterized protein</fullName>
    </submittedName>
</protein>
<keyword evidence="2" id="KW-1185">Reference proteome</keyword>
<proteinExistence type="predicted"/>
<name>A0ACB9SAI2_9MYRT</name>